<proteinExistence type="predicted"/>
<dbReference type="AlphaFoldDB" id="E6XG26"/>
<organism evidence="1 2">
    <name type="scientific">Shewanella putrefaciens (strain 200)</name>
    <dbReference type="NCBI Taxonomy" id="399804"/>
    <lineage>
        <taxon>Bacteria</taxon>
        <taxon>Pseudomonadati</taxon>
        <taxon>Pseudomonadota</taxon>
        <taxon>Gammaproteobacteria</taxon>
        <taxon>Alteromonadales</taxon>
        <taxon>Shewanellaceae</taxon>
        <taxon>Shewanella</taxon>
    </lineage>
</organism>
<name>E6XG26_SHEP2</name>
<protein>
    <recommendedName>
        <fullName evidence="3">Glycosyl transferase family 1 domain-containing protein</fullName>
    </recommendedName>
</protein>
<dbReference type="OrthoDB" id="980849at2"/>
<dbReference type="Proteomes" id="UP000008209">
    <property type="component" value="Chromosome"/>
</dbReference>
<dbReference type="EMBL" id="CP002457">
    <property type="protein sequence ID" value="ADV55104.1"/>
    <property type="molecule type" value="Genomic_DNA"/>
</dbReference>
<accession>E6XG26</accession>
<reference evidence="1 2" key="1">
    <citation type="submission" date="2011-01" db="EMBL/GenBank/DDBJ databases">
        <title>Complete sequence of Shewanella putrefaciens 200.</title>
        <authorList>
            <consortium name="US DOE Joint Genome Institute"/>
            <person name="Lucas S."/>
            <person name="Copeland A."/>
            <person name="Lapidus A."/>
            <person name="Cheng J.-F."/>
            <person name="Bruce D."/>
            <person name="Goodwin L."/>
            <person name="Pitluck S."/>
            <person name="Munk A.C."/>
            <person name="Detter J.C."/>
            <person name="Han C."/>
            <person name="Tapia R."/>
            <person name="Land M."/>
            <person name="Hauser L."/>
            <person name="Chang Y.-J."/>
            <person name="Jeffries C."/>
            <person name="Kyrpides N."/>
            <person name="Ivanova N."/>
            <person name="Mikhailova N."/>
            <person name="Kolker E."/>
            <person name="Lawrence C."/>
            <person name="McCue L.A."/>
            <person name="DiChristina T."/>
            <person name="Nealson K."/>
            <person name="Fredrickson J.K."/>
            <person name="Woyke T."/>
        </authorList>
    </citation>
    <scope>NUCLEOTIDE SEQUENCE [LARGE SCALE GENOMIC DNA]</scope>
    <source>
        <strain evidence="1 2">200</strain>
    </source>
</reference>
<dbReference type="PATRIC" id="fig|399804.5.peg.2788"/>
<evidence type="ECO:0008006" key="3">
    <source>
        <dbReference type="Google" id="ProtNLM"/>
    </source>
</evidence>
<dbReference type="HOGENOM" id="CLU_058426_0_0_6"/>
<gene>
    <name evidence="1" type="ordered locus">Sput200_2699</name>
</gene>
<dbReference type="SUPFAM" id="SSF53756">
    <property type="entry name" value="UDP-Glycosyltransferase/glycogen phosphorylase"/>
    <property type="match status" value="1"/>
</dbReference>
<evidence type="ECO:0000313" key="2">
    <source>
        <dbReference type="Proteomes" id="UP000008209"/>
    </source>
</evidence>
<sequence length="396" mass="45094">MHKEATSIIQSHIAFVIGTFGHGRGGHYWDVKTISESINSFESVIVFNIGCKPSPVLERSNIKVINVPLNFIEAVTVVKKYVVDLNVKTIFCIDIRVSLIPALVSNFTRTPMVLIKPGGPNPSKRYPVTKDFIVYSLENYLYFKNINDFKKTTIHFLPNRSCRVNVNKELVANIRDGRNEIFTFVQIIRITKEYAKNLYQSIDMIRKLNATNNYRVSLNIIGVVQDEKLFKDLCNYSKDQSVSFYTSGEYTNCASELLLSGDAVIANGRSVMEAASLGLPILISAKNTTLPVLLDKDNFERAFKVNFSPRFEVELSRDGEQCHLNHIKKLINDNGYLSEVRSHSLQCYQRYFNVESVVDRYIDISNCQKFTKISVVSLFLMIKAYVYSVAKLWLGN</sequence>
<evidence type="ECO:0000313" key="1">
    <source>
        <dbReference type="EMBL" id="ADV55104.1"/>
    </source>
</evidence>
<dbReference type="KEGG" id="shp:Sput200_2699"/>